<keyword evidence="4 5" id="KW-0472">Membrane</keyword>
<dbReference type="GO" id="GO:0009403">
    <property type="term" value="P:toxin biosynthetic process"/>
    <property type="evidence" value="ECO:0007669"/>
    <property type="project" value="InterPro"/>
</dbReference>
<feature type="transmembrane region" description="Helical" evidence="5">
    <location>
        <begin position="105"/>
        <end position="126"/>
    </location>
</feature>
<evidence type="ECO:0000256" key="3">
    <source>
        <dbReference type="ARBA" id="ARBA00022989"/>
    </source>
</evidence>
<accession>A0A9D9IQK1</accession>
<comment type="subcellular location">
    <subcellularLocation>
        <location evidence="1">Membrane</location>
        <topology evidence="1">Multi-pass membrane protein</topology>
    </subcellularLocation>
</comment>
<comment type="caution">
    <text evidence="6">The sequence shown here is derived from an EMBL/GenBank/DDBJ whole genome shotgun (WGS) entry which is preliminary data.</text>
</comment>
<feature type="transmembrane region" description="Helical" evidence="5">
    <location>
        <begin position="32"/>
        <end position="55"/>
    </location>
</feature>
<feature type="transmembrane region" description="Helical" evidence="5">
    <location>
        <begin position="6"/>
        <end position="25"/>
    </location>
</feature>
<evidence type="ECO:0000313" key="7">
    <source>
        <dbReference type="Proteomes" id="UP000823598"/>
    </source>
</evidence>
<dbReference type="PANTHER" id="PTHR37306:SF1">
    <property type="entry name" value="COLICIN V PRODUCTION PROTEIN"/>
    <property type="match status" value="1"/>
</dbReference>
<proteinExistence type="predicted"/>
<reference evidence="6" key="2">
    <citation type="journal article" date="2021" name="PeerJ">
        <title>Extensive microbial diversity within the chicken gut microbiome revealed by metagenomics and culture.</title>
        <authorList>
            <person name="Gilroy R."/>
            <person name="Ravi A."/>
            <person name="Getino M."/>
            <person name="Pursley I."/>
            <person name="Horton D.L."/>
            <person name="Alikhan N.F."/>
            <person name="Baker D."/>
            <person name="Gharbi K."/>
            <person name="Hall N."/>
            <person name="Watson M."/>
            <person name="Adriaenssens E.M."/>
            <person name="Foster-Nyarko E."/>
            <person name="Jarju S."/>
            <person name="Secka A."/>
            <person name="Antonio M."/>
            <person name="Oren A."/>
            <person name="Chaudhuri R.R."/>
            <person name="La Ragione R."/>
            <person name="Hildebrand F."/>
            <person name="Pallen M.J."/>
        </authorList>
    </citation>
    <scope>NUCLEOTIDE SEQUENCE</scope>
    <source>
        <strain evidence="6">6919</strain>
    </source>
</reference>
<reference evidence="6" key="1">
    <citation type="submission" date="2020-10" db="EMBL/GenBank/DDBJ databases">
        <authorList>
            <person name="Gilroy R."/>
        </authorList>
    </citation>
    <scope>NUCLEOTIDE SEQUENCE</scope>
    <source>
        <strain evidence="6">6919</strain>
    </source>
</reference>
<evidence type="ECO:0000256" key="5">
    <source>
        <dbReference type="SAM" id="Phobius"/>
    </source>
</evidence>
<evidence type="ECO:0000256" key="4">
    <source>
        <dbReference type="ARBA" id="ARBA00023136"/>
    </source>
</evidence>
<protein>
    <submittedName>
        <fullName evidence="6">CvpA family protein</fullName>
    </submittedName>
</protein>
<organism evidence="6 7">
    <name type="scientific">Candidatus Limisoma faecipullorum</name>
    <dbReference type="NCBI Taxonomy" id="2840854"/>
    <lineage>
        <taxon>Bacteria</taxon>
        <taxon>Pseudomonadati</taxon>
        <taxon>Bacteroidota</taxon>
        <taxon>Bacteroidia</taxon>
        <taxon>Bacteroidales</taxon>
        <taxon>Candidatus Limisoma</taxon>
    </lineage>
</organism>
<sequence length="165" mass="17605">MAFIDLLILALIVVGGLRGFFRGLAGSIGGVAGLLVGIVACRLFGSTVASALAATFPETEYYVTTISAYIIVFLIFYFGIKLIAMLLKETLRALNLGGFDRAGGALFGALKYLLMLSLVLNALYAIEPDASLFHSSGLMEGRVFALVMRMAPWAWGVDIFPNTIG</sequence>
<dbReference type="EMBL" id="JADIMC010000030">
    <property type="protein sequence ID" value="MBO8475798.1"/>
    <property type="molecule type" value="Genomic_DNA"/>
</dbReference>
<dbReference type="GO" id="GO:0016020">
    <property type="term" value="C:membrane"/>
    <property type="evidence" value="ECO:0007669"/>
    <property type="project" value="UniProtKB-SubCell"/>
</dbReference>
<dbReference type="PANTHER" id="PTHR37306">
    <property type="entry name" value="COLICIN V PRODUCTION PROTEIN"/>
    <property type="match status" value="1"/>
</dbReference>
<dbReference type="AlphaFoldDB" id="A0A9D9IQK1"/>
<dbReference type="Proteomes" id="UP000823598">
    <property type="component" value="Unassembled WGS sequence"/>
</dbReference>
<evidence type="ECO:0000256" key="2">
    <source>
        <dbReference type="ARBA" id="ARBA00022692"/>
    </source>
</evidence>
<keyword evidence="3 5" id="KW-1133">Transmembrane helix</keyword>
<evidence type="ECO:0000256" key="1">
    <source>
        <dbReference type="ARBA" id="ARBA00004141"/>
    </source>
</evidence>
<feature type="transmembrane region" description="Helical" evidence="5">
    <location>
        <begin position="61"/>
        <end position="84"/>
    </location>
</feature>
<dbReference type="Pfam" id="PF02674">
    <property type="entry name" value="Colicin_V"/>
    <property type="match status" value="1"/>
</dbReference>
<gene>
    <name evidence="6" type="ORF">IAB88_02255</name>
</gene>
<evidence type="ECO:0000313" key="6">
    <source>
        <dbReference type="EMBL" id="MBO8475798.1"/>
    </source>
</evidence>
<keyword evidence="2 5" id="KW-0812">Transmembrane</keyword>
<name>A0A9D9IQK1_9BACT</name>
<dbReference type="InterPro" id="IPR003825">
    <property type="entry name" value="Colicin-V_CvpA"/>
</dbReference>